<evidence type="ECO:0000313" key="4">
    <source>
        <dbReference type="EMBL" id="QMS57702.1"/>
    </source>
</evidence>
<dbReference type="AlphaFoldDB" id="A0A7D7Q4X4"/>
<dbReference type="KEGG" id="kvr:CIB50_0002450"/>
<keyword evidence="5" id="KW-1185">Reference proteome</keyword>
<dbReference type="SUPFAM" id="SSF53850">
    <property type="entry name" value="Periplasmic binding protein-like II"/>
    <property type="match status" value="1"/>
</dbReference>
<dbReference type="Gene3D" id="3.40.190.10">
    <property type="entry name" value="Periplasmic binding protein-like II"/>
    <property type="match status" value="2"/>
</dbReference>
<accession>A0A7D7Q4X4</accession>
<evidence type="ECO:0000313" key="5">
    <source>
        <dbReference type="Proteomes" id="UP000216825"/>
    </source>
</evidence>
<feature type="region of interest" description="Disordered" evidence="1">
    <location>
        <begin position="119"/>
        <end position="146"/>
    </location>
</feature>
<sequence length="355" mass="36185">MNPGVRVRAVAVLTLGALALAGCGQAAPQDGGDGGDDAQTGASASSSDGATVKIATGVDVQTKVLAHLYQQRLQADGVKASVVDVGSSREQIMDALQDGRATMVPDFSGDLYVYARQHETPATPQPSASGSPAASATPTASSDAPRGLLDSLGQFLGITGETGPSDDDVYRALPDVLPRGIRLLDSSGAQRTDRMVVTAATGAKYSLGDMNSVGTHCGQLSVGMPTGYAASAQGERGLKAYYDCTPKAAPEYGSTDELVDALLSDGVQAAVLPSTDPAIEDGGLVALDDPDRLFRPERAVVIGSDSLSDDAAATVNAVSADLTSEDLTTITRLAGGSSPAMTPEKAATYVREQPR</sequence>
<reference evidence="4" key="2">
    <citation type="submission" date="2020-07" db="EMBL/GenBank/DDBJ databases">
        <title>Genome of starter culture bacteria Kocuria salsicia reveals its technological properties and safety for usage in meat industry.</title>
        <authorList>
            <person name="Michael M."/>
            <person name="Konstantin K."/>
            <person name="Evgenii K."/>
            <person name="Galina S."/>
            <person name="Oksana K."/>
            <person name="Andrei L."/>
        </authorList>
    </citation>
    <scope>NUCLEOTIDE SEQUENCE [LARGE SCALE GENOMIC DNA]</scope>
    <source>
        <strain evidence="4">80</strain>
    </source>
</reference>
<keyword evidence="2" id="KW-0732">Signal</keyword>
<feature type="compositionally biased region" description="Low complexity" evidence="1">
    <location>
        <begin position="120"/>
        <end position="145"/>
    </location>
</feature>
<dbReference type="EMBL" id="CP059343">
    <property type="protein sequence ID" value="QMS57702.1"/>
    <property type="molecule type" value="Genomic_DNA"/>
</dbReference>
<dbReference type="GO" id="GO:0022857">
    <property type="term" value="F:transmembrane transporter activity"/>
    <property type="evidence" value="ECO:0007669"/>
    <property type="project" value="InterPro"/>
</dbReference>
<evidence type="ECO:0000259" key="3">
    <source>
        <dbReference type="Pfam" id="PF04069"/>
    </source>
</evidence>
<feature type="region of interest" description="Disordered" evidence="1">
    <location>
        <begin position="26"/>
        <end position="48"/>
    </location>
</feature>
<feature type="signal peptide" evidence="2">
    <location>
        <begin position="1"/>
        <end position="26"/>
    </location>
</feature>
<dbReference type="GO" id="GO:0043190">
    <property type="term" value="C:ATP-binding cassette (ABC) transporter complex"/>
    <property type="evidence" value="ECO:0007669"/>
    <property type="project" value="InterPro"/>
</dbReference>
<dbReference type="PROSITE" id="PS51257">
    <property type="entry name" value="PROKAR_LIPOPROTEIN"/>
    <property type="match status" value="1"/>
</dbReference>
<feature type="domain" description="ABC-type glycine betaine transport system substrate-binding" evidence="3">
    <location>
        <begin position="51"/>
        <end position="331"/>
    </location>
</feature>
<gene>
    <name evidence="4" type="ORF">CIB50_0002450</name>
</gene>
<dbReference type="InterPro" id="IPR007210">
    <property type="entry name" value="ABC_Gly_betaine_transp_sub-bd"/>
</dbReference>
<protein>
    <recommendedName>
        <fullName evidence="3">ABC-type glycine betaine transport system substrate-binding domain-containing protein</fullName>
    </recommendedName>
</protein>
<name>A0A7D7Q4X4_KOCVA</name>
<proteinExistence type="predicted"/>
<feature type="chain" id="PRO_5028174334" description="ABC-type glycine betaine transport system substrate-binding domain-containing protein" evidence="2">
    <location>
        <begin position="27"/>
        <end position="355"/>
    </location>
</feature>
<dbReference type="Proteomes" id="UP000216825">
    <property type="component" value="Chromosome"/>
</dbReference>
<evidence type="ECO:0000256" key="2">
    <source>
        <dbReference type="SAM" id="SignalP"/>
    </source>
</evidence>
<dbReference type="Pfam" id="PF04069">
    <property type="entry name" value="OpuAC"/>
    <property type="match status" value="1"/>
</dbReference>
<reference evidence="4" key="1">
    <citation type="submission" date="2017-08" db="EMBL/GenBank/DDBJ databases">
        <authorList>
            <person name="Minaev M."/>
            <person name="Kurbakov K.A."/>
            <person name="Solodovnikova G.I."/>
            <person name="Kuznetsova O.A."/>
            <person name="Lisitsyn A.B."/>
        </authorList>
    </citation>
    <scope>NUCLEOTIDE SEQUENCE</scope>
    <source>
        <strain evidence="4">80</strain>
    </source>
</reference>
<organism evidence="4 5">
    <name type="scientific">Kocuria varians</name>
    <name type="common">Micrococcus varians</name>
    <dbReference type="NCBI Taxonomy" id="1272"/>
    <lineage>
        <taxon>Bacteria</taxon>
        <taxon>Bacillati</taxon>
        <taxon>Actinomycetota</taxon>
        <taxon>Actinomycetes</taxon>
        <taxon>Micrococcales</taxon>
        <taxon>Micrococcaceae</taxon>
        <taxon>Kocuria</taxon>
    </lineage>
</organism>
<dbReference type="Gene3D" id="3.40.190.120">
    <property type="entry name" value="Osmoprotection protein (prox), domain 2"/>
    <property type="match status" value="1"/>
</dbReference>
<feature type="compositionally biased region" description="Low complexity" evidence="1">
    <location>
        <begin position="37"/>
        <end position="48"/>
    </location>
</feature>
<evidence type="ECO:0000256" key="1">
    <source>
        <dbReference type="SAM" id="MobiDB-lite"/>
    </source>
</evidence>
<feature type="region of interest" description="Disordered" evidence="1">
    <location>
        <begin position="336"/>
        <end position="355"/>
    </location>
</feature>